<dbReference type="EMBL" id="MU276167">
    <property type="protein sequence ID" value="KAI0040795.1"/>
    <property type="molecule type" value="Genomic_DNA"/>
</dbReference>
<evidence type="ECO:0000313" key="2">
    <source>
        <dbReference type="Proteomes" id="UP000814033"/>
    </source>
</evidence>
<reference evidence="1" key="2">
    <citation type="journal article" date="2022" name="New Phytol.">
        <title>Evolutionary transition to the ectomycorrhizal habit in the genomes of a hyperdiverse lineage of mushroom-forming fungi.</title>
        <authorList>
            <person name="Looney B."/>
            <person name="Miyauchi S."/>
            <person name="Morin E."/>
            <person name="Drula E."/>
            <person name="Courty P.E."/>
            <person name="Kohler A."/>
            <person name="Kuo A."/>
            <person name="LaButti K."/>
            <person name="Pangilinan J."/>
            <person name="Lipzen A."/>
            <person name="Riley R."/>
            <person name="Andreopoulos W."/>
            <person name="He G."/>
            <person name="Johnson J."/>
            <person name="Nolan M."/>
            <person name="Tritt A."/>
            <person name="Barry K.W."/>
            <person name="Grigoriev I.V."/>
            <person name="Nagy L.G."/>
            <person name="Hibbett D."/>
            <person name="Henrissat B."/>
            <person name="Matheny P.B."/>
            <person name="Labbe J."/>
            <person name="Martin F.M."/>
        </authorList>
    </citation>
    <scope>NUCLEOTIDE SEQUENCE</scope>
    <source>
        <strain evidence="1">FP105234-sp</strain>
    </source>
</reference>
<sequence>MPRTLSRGHRMPTGRIHALWSSAAAIGENVIIRRQPCARAENNSCDGVWGVPVMAGVTCIAPALPLSLSSYSKRMSS</sequence>
<dbReference type="Proteomes" id="UP000814033">
    <property type="component" value="Unassembled WGS sequence"/>
</dbReference>
<name>A0ACB8R9I8_9AGAM</name>
<accession>A0ACB8R9I8</accession>
<protein>
    <submittedName>
        <fullName evidence="1">Uncharacterized protein</fullName>
    </submittedName>
</protein>
<keyword evidence="2" id="KW-1185">Reference proteome</keyword>
<proteinExistence type="predicted"/>
<reference evidence="1" key="1">
    <citation type="submission" date="2021-02" db="EMBL/GenBank/DDBJ databases">
        <authorList>
            <consortium name="DOE Joint Genome Institute"/>
            <person name="Ahrendt S."/>
            <person name="Looney B.P."/>
            <person name="Miyauchi S."/>
            <person name="Morin E."/>
            <person name="Drula E."/>
            <person name="Courty P.E."/>
            <person name="Chicoki N."/>
            <person name="Fauchery L."/>
            <person name="Kohler A."/>
            <person name="Kuo A."/>
            <person name="Labutti K."/>
            <person name="Pangilinan J."/>
            <person name="Lipzen A."/>
            <person name="Riley R."/>
            <person name="Andreopoulos W."/>
            <person name="He G."/>
            <person name="Johnson J."/>
            <person name="Barry K.W."/>
            <person name="Grigoriev I.V."/>
            <person name="Nagy L."/>
            <person name="Hibbett D."/>
            <person name="Henrissat B."/>
            <person name="Matheny P.B."/>
            <person name="Labbe J."/>
            <person name="Martin F."/>
        </authorList>
    </citation>
    <scope>NUCLEOTIDE SEQUENCE</scope>
    <source>
        <strain evidence="1">FP105234-sp</strain>
    </source>
</reference>
<gene>
    <name evidence="1" type="ORF">FA95DRAFT_824084</name>
</gene>
<organism evidence="1 2">
    <name type="scientific">Auriscalpium vulgare</name>
    <dbReference type="NCBI Taxonomy" id="40419"/>
    <lineage>
        <taxon>Eukaryota</taxon>
        <taxon>Fungi</taxon>
        <taxon>Dikarya</taxon>
        <taxon>Basidiomycota</taxon>
        <taxon>Agaricomycotina</taxon>
        <taxon>Agaricomycetes</taxon>
        <taxon>Russulales</taxon>
        <taxon>Auriscalpiaceae</taxon>
        <taxon>Auriscalpium</taxon>
    </lineage>
</organism>
<evidence type="ECO:0000313" key="1">
    <source>
        <dbReference type="EMBL" id="KAI0040795.1"/>
    </source>
</evidence>
<comment type="caution">
    <text evidence="1">The sequence shown here is derived from an EMBL/GenBank/DDBJ whole genome shotgun (WGS) entry which is preliminary data.</text>
</comment>